<dbReference type="Pfam" id="PF00501">
    <property type="entry name" value="AMP-binding"/>
    <property type="match status" value="1"/>
</dbReference>
<dbReference type="InterPro" id="IPR009081">
    <property type="entry name" value="PP-bd_ACP"/>
</dbReference>
<dbReference type="Gene3D" id="1.10.1200.10">
    <property type="entry name" value="ACP-like"/>
    <property type="match status" value="2"/>
</dbReference>
<dbReference type="Proteomes" id="UP000789326">
    <property type="component" value="Unassembled WGS sequence"/>
</dbReference>
<evidence type="ECO:0000256" key="1">
    <source>
        <dbReference type="ARBA" id="ARBA00001957"/>
    </source>
</evidence>
<proteinExistence type="inferred from homology"/>
<comment type="similarity">
    <text evidence="2">Belongs to the ATP-dependent AMP-binding enzyme family.</text>
</comment>
<dbReference type="Pfam" id="PF13193">
    <property type="entry name" value="AMP-binding_C"/>
    <property type="match status" value="1"/>
</dbReference>
<dbReference type="Gene3D" id="3.30.559.10">
    <property type="entry name" value="Chloramphenicol acetyltransferase-like domain"/>
    <property type="match status" value="1"/>
</dbReference>
<dbReference type="PROSITE" id="PS00012">
    <property type="entry name" value="PHOSPHOPANTETHEINE"/>
    <property type="match status" value="1"/>
</dbReference>
<evidence type="ECO:0000256" key="2">
    <source>
        <dbReference type="ARBA" id="ARBA00006432"/>
    </source>
</evidence>
<dbReference type="GO" id="GO:0008610">
    <property type="term" value="P:lipid biosynthetic process"/>
    <property type="evidence" value="ECO:0007669"/>
    <property type="project" value="UniProtKB-ARBA"/>
</dbReference>
<dbReference type="Gene3D" id="3.40.50.1820">
    <property type="entry name" value="alpha/beta hydrolase"/>
    <property type="match status" value="1"/>
</dbReference>
<dbReference type="CDD" id="cd05930">
    <property type="entry name" value="A_NRPS"/>
    <property type="match status" value="1"/>
</dbReference>
<dbReference type="Gene3D" id="3.30.559.30">
    <property type="entry name" value="Nonribosomal peptide synthetase, condensation domain"/>
    <property type="match status" value="1"/>
</dbReference>
<dbReference type="SUPFAM" id="SSF53474">
    <property type="entry name" value="alpha/beta-Hydrolases"/>
    <property type="match status" value="1"/>
</dbReference>
<dbReference type="Gene3D" id="3.30.300.30">
    <property type="match status" value="1"/>
</dbReference>
<dbReference type="InterPro" id="IPR006162">
    <property type="entry name" value="Ppantetheine_attach_site"/>
</dbReference>
<evidence type="ECO:0000256" key="5">
    <source>
        <dbReference type="ARBA" id="ARBA00023194"/>
    </source>
</evidence>
<sequence>MNNRFLQNAFELMVTIYPNNIAIKDKDMVITYKELDNWANALAHLLVKKGINEGDRVAIASERSISLIVAMLATLKSGAAYVPLDPSYPLDRLSYCIEKAEVNVLMTDGSVPDLTVNRTTIDLSEHSIIRAEDPPIVLTNIETPAYIIFTSGSTGRPKGVVIPHRAIVNHMQWMQKEFAWTKDDVFLQKTASGFDASVWEIFAPLSSGATMVIGSSNPFDIATDIKRHEVTVVQFVPTVLKLLSELELLSDFTSLRLLFCGGESLQTSLVKKIQKNLPIPIINLYGPTEAAIDTTYRVCLPDENHLFREIDLGQPIDNASVHVVDEEMNILGTGCEGELLISGEGLALGYFGLPDVTKEKFIICPSTGQLSYLTGDLVYIREDGNYEFRGRKDLQIKLRGLRIELGEIEETIREVSFVKDIVVEVREEVEEQWLVAYIRCDSKSWDEIELRSYIEKRLPAYMIPNFFVQMDSFPYLENGKMNRRELSLIPFRSNNNFDGLHDKWEQVIANIWEDVIGEKIHSATTSFASVGGHSLQAIRLANLLSTEFQISLTHGFVFLYPTIRKQADYLKKNSLKNGKNTVVPKKLDKKKQKFDANLEAPLSLGQQGILFFEQEEGASQYHIAFLLNFEKGKTTKIEKAISYLRRRHPILSSRIILTDNGEYIQKYDGSLNSEMIKYSVTEANLRKVIQTEAERKFEFNKGGFRASLFSTDKAEYLLLTFHHLIVDGWSSQLFVDELHELIETDLVENKEMKAAFFQFAHNQNSMDFSSGLKFWEEYLEQIPNKSRFSTSMMKGSTQTINGKQIKFSLTKELEQKILSFSQNTSITEFSIHLAMAAYVLARMSGQRDICIGVPVANRTYEQDFEAIGNYVNVVPFRINFTEDATLNSISEKIAQDYAEIIKYEHIPIEKIIQSVVKSRNSDYRPLFQVMFVYNRFLKKQPYTQFKMESLLSDTSKCDLSFIIEHDGENSTFTIEYCNDLFTDNVISEVKQEWISQMQKIADETIKLEIQENSIEATTIENDKIYHADKETLIKVQNIWKDIFRNSDHNLNSNFFEIGGHSLLAMKFIAQLNKKFELTLPVSIVFDYPTIQGIAHVITNSIKPNGVVHVSPAVNRQKIWFIHPAGGALWCYKEMATELNKMFDVWGIESAEIPESDKFEDDLLNMAKRYASYILSVQQEGPYYITGYSFGGNVAYEIARSFEAEGRDVGLLTLLDCHFSKAREFDKMEFVNSYALKFTNGANDKFNPDELTLMGKEELLEFLLNLGKDGGHLHMDAEVEDVKSGLGIWEANNIAIHRYNISGSFYGKVLFIRAEENEHDTTVGWENYLAGDLTVRSVPAQHFTIYKSPNAENVAEIIMEQVASIRYV</sequence>
<accession>A0A9W4L1C0</accession>
<evidence type="ECO:0000256" key="4">
    <source>
        <dbReference type="ARBA" id="ARBA00022553"/>
    </source>
</evidence>
<dbReference type="InterPro" id="IPR020845">
    <property type="entry name" value="AMP-binding_CS"/>
</dbReference>
<dbReference type="SUPFAM" id="SSF47336">
    <property type="entry name" value="ACP-like"/>
    <property type="match status" value="2"/>
</dbReference>
<protein>
    <submittedName>
        <fullName evidence="7">Tyrocidine synthase 3</fullName>
    </submittedName>
</protein>
<dbReference type="PANTHER" id="PTHR45527:SF1">
    <property type="entry name" value="FATTY ACID SYNTHASE"/>
    <property type="match status" value="1"/>
</dbReference>
<feature type="domain" description="Carrier" evidence="6">
    <location>
        <begin position="499"/>
        <end position="574"/>
    </location>
</feature>
<keyword evidence="3" id="KW-0596">Phosphopantetheine</keyword>
<dbReference type="Pfam" id="PF00668">
    <property type="entry name" value="Condensation"/>
    <property type="match status" value="1"/>
</dbReference>
<dbReference type="PROSITE" id="PS50075">
    <property type="entry name" value="CARRIER"/>
    <property type="match status" value="2"/>
</dbReference>
<dbReference type="PROSITE" id="PS00455">
    <property type="entry name" value="AMP_BINDING"/>
    <property type="match status" value="1"/>
</dbReference>
<dbReference type="GO" id="GO:0043041">
    <property type="term" value="P:amino acid activation for nonribosomal peptide biosynthetic process"/>
    <property type="evidence" value="ECO:0007669"/>
    <property type="project" value="TreeGrafter"/>
</dbReference>
<feature type="domain" description="Carrier" evidence="6">
    <location>
        <begin position="1026"/>
        <end position="1101"/>
    </location>
</feature>
<dbReference type="InterPro" id="IPR042099">
    <property type="entry name" value="ANL_N_sf"/>
</dbReference>
<keyword evidence="5" id="KW-0045">Antibiotic biosynthesis</keyword>
<dbReference type="InterPro" id="IPR020806">
    <property type="entry name" value="PKS_PP-bd"/>
</dbReference>
<dbReference type="InterPro" id="IPR045851">
    <property type="entry name" value="AMP-bd_C_sf"/>
</dbReference>
<dbReference type="InterPro" id="IPR000873">
    <property type="entry name" value="AMP-dep_synth/lig_dom"/>
</dbReference>
<dbReference type="Pfam" id="PF00550">
    <property type="entry name" value="PP-binding"/>
    <property type="match status" value="2"/>
</dbReference>
<reference evidence="7" key="1">
    <citation type="submission" date="2021-11" db="EMBL/GenBank/DDBJ databases">
        <authorList>
            <person name="Bulgarelli D."/>
        </authorList>
    </citation>
    <scope>NUCLEOTIDE SEQUENCE</scope>
    <source>
        <strain evidence="7">Bi133</strain>
    </source>
</reference>
<dbReference type="InterPro" id="IPR025110">
    <property type="entry name" value="AMP-bd_C"/>
</dbReference>
<dbReference type="InterPro" id="IPR029058">
    <property type="entry name" value="AB_hydrolase_fold"/>
</dbReference>
<dbReference type="EMBL" id="CAKKMG010000035">
    <property type="protein sequence ID" value="CAH0233286.1"/>
    <property type="molecule type" value="Genomic_DNA"/>
</dbReference>
<keyword evidence="4" id="KW-0597">Phosphoprotein</keyword>
<dbReference type="GO" id="GO:0017000">
    <property type="term" value="P:antibiotic biosynthetic process"/>
    <property type="evidence" value="ECO:0007669"/>
    <property type="project" value="UniProtKB-KW"/>
</dbReference>
<evidence type="ECO:0000313" key="7">
    <source>
        <dbReference type="EMBL" id="CAH0233286.1"/>
    </source>
</evidence>
<dbReference type="NCBIfam" id="TIGR01733">
    <property type="entry name" value="AA-adenyl-dom"/>
    <property type="match status" value="1"/>
</dbReference>
<dbReference type="InterPro" id="IPR036736">
    <property type="entry name" value="ACP-like_sf"/>
</dbReference>
<comment type="cofactor">
    <cofactor evidence="1">
        <name>pantetheine 4'-phosphate</name>
        <dbReference type="ChEBI" id="CHEBI:47942"/>
    </cofactor>
</comment>
<dbReference type="GO" id="GO:0044550">
    <property type="term" value="P:secondary metabolite biosynthetic process"/>
    <property type="evidence" value="ECO:0007669"/>
    <property type="project" value="TreeGrafter"/>
</dbReference>
<dbReference type="InterPro" id="IPR001242">
    <property type="entry name" value="Condensation_dom"/>
</dbReference>
<dbReference type="SMART" id="SM00823">
    <property type="entry name" value="PKS_PP"/>
    <property type="match status" value="2"/>
</dbReference>
<dbReference type="GO" id="GO:0003824">
    <property type="term" value="F:catalytic activity"/>
    <property type="evidence" value="ECO:0007669"/>
    <property type="project" value="InterPro"/>
</dbReference>
<dbReference type="RefSeq" id="WP_230302313.1">
    <property type="nucleotide sequence ID" value="NZ_CAKKMG010000035.1"/>
</dbReference>
<evidence type="ECO:0000313" key="8">
    <source>
        <dbReference type="Proteomes" id="UP000789326"/>
    </source>
</evidence>
<evidence type="ECO:0000259" key="6">
    <source>
        <dbReference type="PROSITE" id="PS50075"/>
    </source>
</evidence>
<dbReference type="Gene3D" id="3.40.50.12780">
    <property type="entry name" value="N-terminal domain of ligase-like"/>
    <property type="match status" value="1"/>
</dbReference>
<dbReference type="InterPro" id="IPR023213">
    <property type="entry name" value="CAT-like_dom_sf"/>
</dbReference>
<dbReference type="SUPFAM" id="SSF52777">
    <property type="entry name" value="CoA-dependent acyltransferases"/>
    <property type="match status" value="2"/>
</dbReference>
<dbReference type="Pfam" id="PF00975">
    <property type="entry name" value="Thioesterase"/>
    <property type="match status" value="1"/>
</dbReference>
<dbReference type="InterPro" id="IPR001031">
    <property type="entry name" value="Thioesterase"/>
</dbReference>
<dbReference type="GO" id="GO:0031177">
    <property type="term" value="F:phosphopantetheine binding"/>
    <property type="evidence" value="ECO:0007669"/>
    <property type="project" value="InterPro"/>
</dbReference>
<comment type="caution">
    <text evidence="7">The sequence shown here is derived from an EMBL/GenBank/DDBJ whole genome shotgun (WGS) entry which is preliminary data.</text>
</comment>
<evidence type="ECO:0000256" key="3">
    <source>
        <dbReference type="ARBA" id="ARBA00022450"/>
    </source>
</evidence>
<dbReference type="PANTHER" id="PTHR45527">
    <property type="entry name" value="NONRIBOSOMAL PEPTIDE SYNTHETASE"/>
    <property type="match status" value="1"/>
</dbReference>
<organism evidence="7 8">
    <name type="scientific">Peribacillus simplex</name>
    <dbReference type="NCBI Taxonomy" id="1478"/>
    <lineage>
        <taxon>Bacteria</taxon>
        <taxon>Bacillati</taxon>
        <taxon>Bacillota</taxon>
        <taxon>Bacilli</taxon>
        <taxon>Bacillales</taxon>
        <taxon>Bacillaceae</taxon>
        <taxon>Peribacillus</taxon>
    </lineage>
</organism>
<name>A0A9W4L1C0_9BACI</name>
<dbReference type="InterPro" id="IPR010071">
    <property type="entry name" value="AA_adenyl_dom"/>
</dbReference>
<dbReference type="SUPFAM" id="SSF56801">
    <property type="entry name" value="Acetyl-CoA synthetase-like"/>
    <property type="match status" value="1"/>
</dbReference>
<dbReference type="GO" id="GO:0005737">
    <property type="term" value="C:cytoplasm"/>
    <property type="evidence" value="ECO:0007669"/>
    <property type="project" value="TreeGrafter"/>
</dbReference>
<gene>
    <name evidence="7" type="primary">tycC</name>
    <name evidence="7" type="ORF">SRABI133_02692</name>
</gene>